<dbReference type="GO" id="GO:0005643">
    <property type="term" value="C:nuclear pore"/>
    <property type="evidence" value="ECO:0007669"/>
    <property type="project" value="TreeGrafter"/>
</dbReference>
<name>A0A1A9VLD2_GLOAU</name>
<reference evidence="3" key="1">
    <citation type="submission" date="2020-05" db="UniProtKB">
        <authorList>
            <consortium name="EnsemblMetazoa"/>
        </authorList>
    </citation>
    <scope>IDENTIFICATION</scope>
    <source>
        <strain evidence="3">TTRI</strain>
    </source>
</reference>
<dbReference type="Gene3D" id="4.10.1060.10">
    <property type="entry name" value="Zinc finger, RanBP2-type"/>
    <property type="match status" value="1"/>
</dbReference>
<protein>
    <recommendedName>
        <fullName evidence="2">RanBD1 domain-containing protein</fullName>
    </recommendedName>
</protein>
<dbReference type="EnsemblMetazoa" id="GAUT040614-RA">
    <property type="protein sequence ID" value="GAUT040614-PA"/>
    <property type="gene ID" value="GAUT040614"/>
</dbReference>
<accession>A0A1A9VLD2</accession>
<feature type="region of interest" description="Disordered" evidence="1">
    <location>
        <begin position="591"/>
        <end position="626"/>
    </location>
</feature>
<proteinExistence type="predicted"/>
<dbReference type="GO" id="GO:0005096">
    <property type="term" value="F:GTPase activator activity"/>
    <property type="evidence" value="ECO:0007669"/>
    <property type="project" value="TreeGrafter"/>
</dbReference>
<dbReference type="InterPro" id="IPR011993">
    <property type="entry name" value="PH-like_dom_sf"/>
</dbReference>
<feature type="domain" description="RanBD1" evidence="2">
    <location>
        <begin position="307"/>
        <end position="422"/>
    </location>
</feature>
<keyword evidence="4" id="KW-1185">Reference proteome</keyword>
<dbReference type="PROSITE" id="PS50196">
    <property type="entry name" value="RANBD1"/>
    <property type="match status" value="2"/>
</dbReference>
<feature type="compositionally biased region" description="Polar residues" evidence="1">
    <location>
        <begin position="181"/>
        <end position="194"/>
    </location>
</feature>
<dbReference type="Proteomes" id="UP000078200">
    <property type="component" value="Unassembled WGS sequence"/>
</dbReference>
<feature type="region of interest" description="Disordered" evidence="1">
    <location>
        <begin position="171"/>
        <end position="194"/>
    </location>
</feature>
<dbReference type="STRING" id="7395.A0A1A9VLD2"/>
<organism evidence="3 4">
    <name type="scientific">Glossina austeni</name>
    <name type="common">Savannah tsetse fly</name>
    <dbReference type="NCBI Taxonomy" id="7395"/>
    <lineage>
        <taxon>Eukaryota</taxon>
        <taxon>Metazoa</taxon>
        <taxon>Ecdysozoa</taxon>
        <taxon>Arthropoda</taxon>
        <taxon>Hexapoda</taxon>
        <taxon>Insecta</taxon>
        <taxon>Pterygota</taxon>
        <taxon>Neoptera</taxon>
        <taxon>Endopterygota</taxon>
        <taxon>Diptera</taxon>
        <taxon>Brachycera</taxon>
        <taxon>Muscomorpha</taxon>
        <taxon>Hippoboscoidea</taxon>
        <taxon>Glossinidae</taxon>
        <taxon>Glossina</taxon>
    </lineage>
</organism>
<evidence type="ECO:0000313" key="3">
    <source>
        <dbReference type="EnsemblMetazoa" id="GAUT040614-PA"/>
    </source>
</evidence>
<dbReference type="GO" id="GO:0005737">
    <property type="term" value="C:cytoplasm"/>
    <property type="evidence" value="ECO:0007669"/>
    <property type="project" value="TreeGrafter"/>
</dbReference>
<dbReference type="SMART" id="SM00160">
    <property type="entry name" value="RanBD"/>
    <property type="match status" value="2"/>
</dbReference>
<dbReference type="Pfam" id="PF00638">
    <property type="entry name" value="Ran_BP1"/>
    <property type="match status" value="2"/>
</dbReference>
<dbReference type="InterPro" id="IPR045255">
    <property type="entry name" value="RanBP1-like"/>
</dbReference>
<evidence type="ECO:0000259" key="2">
    <source>
        <dbReference type="PROSITE" id="PS50196"/>
    </source>
</evidence>
<feature type="compositionally biased region" description="Polar residues" evidence="1">
    <location>
        <begin position="607"/>
        <end position="626"/>
    </location>
</feature>
<feature type="compositionally biased region" description="Basic and acidic residues" evidence="1">
    <location>
        <begin position="877"/>
        <end position="888"/>
    </location>
</feature>
<feature type="region of interest" description="Disordered" evidence="1">
    <location>
        <begin position="871"/>
        <end position="902"/>
    </location>
</feature>
<dbReference type="InterPro" id="IPR000156">
    <property type="entry name" value="Ran_bind_dom"/>
</dbReference>
<feature type="domain" description="RanBD1" evidence="2">
    <location>
        <begin position="1308"/>
        <end position="1434"/>
    </location>
</feature>
<dbReference type="PANTHER" id="PTHR23138:SF87">
    <property type="entry name" value="E3 SUMO-PROTEIN LIGASE RANBP2"/>
    <property type="match status" value="1"/>
</dbReference>
<evidence type="ECO:0000313" key="4">
    <source>
        <dbReference type="Proteomes" id="UP000078200"/>
    </source>
</evidence>
<sequence length="1491" mass="161839">MTLGIDLPNRAANSPDMEDIANHMAYTLVLLKEQILESLKPELQSVAKEVISSLKPQLQSIAKEVTSMKDTIQNLEEPMRKSRIPSIPRSISNDLDGFAIAPESSDPMKNIRFLGQQQCVQTLNPEPNVFNNAAKYSGNFCGASQQISFLCIQPAVSEEFYNGMTPVLNSQPAKKEVPPNLTLTSSDPLPNPNSVTWKVPQLPTLSVTIPPHHGKADVLGNQHLEWRGGISKTFNNIPTSVSTTTTSNVAVSVAPMEACNKYATFSVVPEVEALAAAAGFESFDDSTAESFGSGVNIFGMECDQHGEDEEVVFCQRAELFRQIDTEWKEREIGDIKILKNKEGTHRIFVKLDQIHKIYASYKMSPEMTLTIPQNETKGFIWTFNDFSNAELRLEKFFIRFKLPETAAAFQEAFSLAWESVESGKTVKIEENPLSFGKSTIRNFATSTPTNKNDNTIDGSSLLSGVLNVVGSTPADSPKFTTAPFSSLVNFKFDNSLTANTGVSIGCGSCTTSTTTLINCTTNVTGTISSLTSVSSVTNGNTSMNTISGCKNIRAANDSICNNLNKSTTAPFSIAAAVTTSVAPVMASKENATSDLNKSAASDAKNDYVSNTEFQPDSTKDNTVSPKSTVSNIAAPISKTFNFGFPAAGAASTILTPSLPTQSTFTFQKPDAITKSTIAFSDKQPSTDLTCTEGFSDQFKPKAGSWVCPSCYISKPGDSLHCMAGDAPKKEANINVLCLSDSAQKFTFDYPVANTSKNEIITPKVDFGFNTASIPATGVFTFTTSSTTSTSLSTIPITTMPPNPATLMLESSDKLGFLDGLPLQSTDALTLSKMSTSQESISDAFSLNSQVFNFTLKPKSLEKSGEGPLKFGSVATGARDEDIESKYPDGEESSAPFTPIMPLPDESKKIDDKFMKAVKKASDGTASPIVETVGTTTFVSTSASLGPCAPNITEGTEELVNDLKLRLNCFEQPNSDCIASQGCDPEEFTYINARNHGTKLAYENLINCLAGNTFGVLTEMRNMGNVTNLTSATADKAQSTCRMSTQSPFGSAINYPKDSNAKNSTCDPSSSVADFPSNEITTTGGYVAAERKDFSFDQKPLIFGNSSSVVGETTVDKAQPASIFENNFKSLPAGSIFGPIPAKFGNSSSMSGEPSQSIFDSAINNSNGGSVNSSIYGSSFTSFTGLPLNENTTEDEYVYGLGEYPITTRTHVATSANTGPFRDLSKTITVAEHFARLVAKARKDDKVMVALVAKGNEKPGPGNFIDLTDQNAFARFAKPLTGLNDEKNNETGDWSAAEKNFNDKNFDPHYEPVIALPEKVVITTGEEEETKLFGEPATLFRWDDTNKEWKERGVGEFKILFHPIKQTYRMLMRREKVYKLILNHAVNADFSFSEMKINPNSFLWAAMNYAERPEGVLEKLGVRFKNAILADLFREHSLIEPFGALRVPEKPRGLISQTRHQSWTTHTTKRVPFVREYKSLKLKFIANNSMTS</sequence>
<dbReference type="SUPFAM" id="SSF50729">
    <property type="entry name" value="PH domain-like"/>
    <property type="match status" value="2"/>
</dbReference>
<dbReference type="VEuPathDB" id="VectorBase:GAUT040614"/>
<evidence type="ECO:0000256" key="1">
    <source>
        <dbReference type="SAM" id="MobiDB-lite"/>
    </source>
</evidence>
<dbReference type="PANTHER" id="PTHR23138">
    <property type="entry name" value="RAN BINDING PROTEIN"/>
    <property type="match status" value="1"/>
</dbReference>
<dbReference type="Gene3D" id="2.30.29.30">
    <property type="entry name" value="Pleckstrin-homology domain (PH domain)/Phosphotyrosine-binding domain (PTB)"/>
    <property type="match status" value="2"/>
</dbReference>